<dbReference type="PROSITE" id="PS51898">
    <property type="entry name" value="TYR_RECOMBINASE"/>
    <property type="match status" value="1"/>
</dbReference>
<dbReference type="SMR" id="D2REH8"/>
<gene>
    <name evidence="6" type="ordered locus">Arcpr_1475</name>
</gene>
<protein>
    <submittedName>
        <fullName evidence="6">Integrase family protein</fullName>
    </submittedName>
</protein>
<keyword evidence="7" id="KW-1185">Reference proteome</keyword>
<dbReference type="PROSITE" id="PS51900">
    <property type="entry name" value="CB"/>
    <property type="match status" value="1"/>
</dbReference>
<dbReference type="KEGG" id="apo:Arcpr_1475"/>
<dbReference type="SUPFAM" id="SSF56349">
    <property type="entry name" value="DNA breaking-rejoining enzymes"/>
    <property type="match status" value="1"/>
</dbReference>
<dbReference type="OrthoDB" id="88415at2157"/>
<organism evidence="6 7">
    <name type="scientific">Archaeoglobus profundus (strain DSM 5631 / JCM 9629 / NBRC 100127 / Av18)</name>
    <dbReference type="NCBI Taxonomy" id="572546"/>
    <lineage>
        <taxon>Archaea</taxon>
        <taxon>Methanobacteriati</taxon>
        <taxon>Methanobacteriota</taxon>
        <taxon>Archaeoglobi</taxon>
        <taxon>Archaeoglobales</taxon>
        <taxon>Archaeoglobaceae</taxon>
        <taxon>Archaeoglobus</taxon>
    </lineage>
</organism>
<keyword evidence="2" id="KW-0233">DNA recombination</keyword>
<dbReference type="PaxDb" id="572546-Arcpr_1475"/>
<dbReference type="GO" id="GO:0015074">
    <property type="term" value="P:DNA integration"/>
    <property type="evidence" value="ECO:0007669"/>
    <property type="project" value="InterPro"/>
</dbReference>
<dbReference type="eggNOG" id="arCOG01241">
    <property type="taxonomic scope" value="Archaea"/>
</dbReference>
<evidence type="ECO:0000256" key="1">
    <source>
        <dbReference type="ARBA" id="ARBA00023125"/>
    </source>
</evidence>
<reference evidence="6 7" key="1">
    <citation type="journal article" date="2010" name="Stand. Genomic Sci.">
        <title>Complete genome sequence of Archaeoglobus profundus type strain (AV18).</title>
        <authorList>
            <person name="von Jan M."/>
            <person name="Lapidus A."/>
            <person name="Del Rio T.G."/>
            <person name="Copeland A."/>
            <person name="Tice H."/>
            <person name="Cheng J.F."/>
            <person name="Lucas S."/>
            <person name="Chen F."/>
            <person name="Nolan M."/>
            <person name="Goodwin L."/>
            <person name="Han C."/>
            <person name="Pitluck S."/>
            <person name="Liolios K."/>
            <person name="Ivanova N."/>
            <person name="Mavromatis K."/>
            <person name="Ovchinnikova G."/>
            <person name="Chertkov O."/>
            <person name="Pati A."/>
            <person name="Chen A."/>
            <person name="Palaniappan K."/>
            <person name="Land M."/>
            <person name="Hauser L."/>
            <person name="Chang Y.J."/>
            <person name="Jeffries C.D."/>
            <person name="Saunders E."/>
            <person name="Brettin T."/>
            <person name="Detter J.C."/>
            <person name="Chain P."/>
            <person name="Eichinger K."/>
            <person name="Huber H."/>
            <person name="Spring S."/>
            <person name="Rohde M."/>
            <person name="Goker M."/>
            <person name="Wirth R."/>
            <person name="Woyke T."/>
            <person name="Bristow J."/>
            <person name="Eisen J.A."/>
            <person name="Markowitz V."/>
            <person name="Hugenholtz P."/>
            <person name="Kyrpides N.C."/>
            <person name="Klenk H.P."/>
        </authorList>
    </citation>
    <scope>NUCLEOTIDE SEQUENCE [LARGE SCALE GENOMIC DNA]</scope>
    <source>
        <strain evidence="7">DSM 5631 / JCM 9629 / NBRC 100127 / Av18</strain>
    </source>
</reference>
<evidence type="ECO:0000313" key="6">
    <source>
        <dbReference type="EMBL" id="ADB58522.1"/>
    </source>
</evidence>
<feature type="domain" description="Tyr recombinase" evidence="4">
    <location>
        <begin position="81"/>
        <end position="250"/>
    </location>
</feature>
<evidence type="ECO:0000256" key="3">
    <source>
        <dbReference type="PROSITE-ProRule" id="PRU01248"/>
    </source>
</evidence>
<evidence type="ECO:0000256" key="2">
    <source>
        <dbReference type="ARBA" id="ARBA00023172"/>
    </source>
</evidence>
<dbReference type="InterPro" id="IPR002104">
    <property type="entry name" value="Integrase_catalytic"/>
</dbReference>
<dbReference type="InterPro" id="IPR044068">
    <property type="entry name" value="CB"/>
</dbReference>
<evidence type="ECO:0000313" key="7">
    <source>
        <dbReference type="Proteomes" id="UP000001901"/>
    </source>
</evidence>
<dbReference type="Gene3D" id="1.10.443.10">
    <property type="entry name" value="Intergrase catalytic core"/>
    <property type="match status" value="1"/>
</dbReference>
<sequence>MELKAISDDEKQRYKTVVLKFLEDLSYNLDDKAIINYINKLKKEFAPKTARMHIIRIRAFLKFIDHPIANLIELPKVPKRRRRLVIKVEHVRDLLREIDEKLSGPYRLKLKSAVLLSATSGLRAEELYKLRLEDIDLENRTIFVRAEIAKDYEDRVTFFSKEAQDVLEEYLNTFKPSNPLFSKKSLLHQFSKLDTRLRMKHMRKFFSQQSDRLGMPTAVKKILMGHSTAGDVDLSHYDFQDEEELKKIYDEYWKNFRILG</sequence>
<accession>D2REH8</accession>
<evidence type="ECO:0000259" key="4">
    <source>
        <dbReference type="PROSITE" id="PS51898"/>
    </source>
</evidence>
<dbReference type="InterPro" id="IPR011010">
    <property type="entry name" value="DNA_brk_join_enz"/>
</dbReference>
<dbReference type="GO" id="GO:0003677">
    <property type="term" value="F:DNA binding"/>
    <property type="evidence" value="ECO:0007669"/>
    <property type="project" value="UniProtKB-UniRule"/>
</dbReference>
<dbReference type="HOGENOM" id="CLU_1040517_0_0_2"/>
<dbReference type="EMBL" id="CP001857">
    <property type="protein sequence ID" value="ADB58522.1"/>
    <property type="molecule type" value="Genomic_DNA"/>
</dbReference>
<name>D2REH8_ARCPA</name>
<dbReference type="InterPro" id="IPR013762">
    <property type="entry name" value="Integrase-like_cat_sf"/>
</dbReference>
<dbReference type="STRING" id="572546.Arcpr_1475"/>
<keyword evidence="1 3" id="KW-0238">DNA-binding</keyword>
<proteinExistence type="predicted"/>
<dbReference type="Proteomes" id="UP000001901">
    <property type="component" value="Chromosome"/>
</dbReference>
<dbReference type="GO" id="GO:0006310">
    <property type="term" value="P:DNA recombination"/>
    <property type="evidence" value="ECO:0007669"/>
    <property type="project" value="UniProtKB-KW"/>
</dbReference>
<feature type="domain" description="Core-binding (CB)" evidence="5">
    <location>
        <begin position="1"/>
        <end position="65"/>
    </location>
</feature>
<dbReference type="Pfam" id="PF00589">
    <property type="entry name" value="Phage_integrase"/>
    <property type="match status" value="1"/>
</dbReference>
<evidence type="ECO:0000259" key="5">
    <source>
        <dbReference type="PROSITE" id="PS51900"/>
    </source>
</evidence>
<dbReference type="AlphaFoldDB" id="D2REH8"/>